<evidence type="ECO:0000313" key="2">
    <source>
        <dbReference type="EMBL" id="GAA2722103.1"/>
    </source>
</evidence>
<reference evidence="2 3" key="1">
    <citation type="journal article" date="2019" name="Int. J. Syst. Evol. Microbiol.">
        <title>The Global Catalogue of Microorganisms (GCM) 10K type strain sequencing project: providing services to taxonomists for standard genome sequencing and annotation.</title>
        <authorList>
            <consortium name="The Broad Institute Genomics Platform"/>
            <consortium name="The Broad Institute Genome Sequencing Center for Infectious Disease"/>
            <person name="Wu L."/>
            <person name="Ma J."/>
        </authorList>
    </citation>
    <scope>NUCLEOTIDE SEQUENCE [LARGE SCALE GENOMIC DNA]</scope>
    <source>
        <strain evidence="2 3">JCM 4542</strain>
    </source>
</reference>
<evidence type="ECO:0008006" key="4">
    <source>
        <dbReference type="Google" id="ProtNLM"/>
    </source>
</evidence>
<feature type="region of interest" description="Disordered" evidence="1">
    <location>
        <begin position="1"/>
        <end position="26"/>
    </location>
</feature>
<comment type="caution">
    <text evidence="2">The sequence shown here is derived from an EMBL/GenBank/DDBJ whole genome shotgun (WGS) entry which is preliminary data.</text>
</comment>
<dbReference type="RefSeq" id="WP_344437450.1">
    <property type="nucleotide sequence ID" value="NZ_BAAASL010000019.1"/>
</dbReference>
<evidence type="ECO:0000256" key="1">
    <source>
        <dbReference type="SAM" id="MobiDB-lite"/>
    </source>
</evidence>
<accession>A0ABN3U260</accession>
<evidence type="ECO:0000313" key="3">
    <source>
        <dbReference type="Proteomes" id="UP001500886"/>
    </source>
</evidence>
<feature type="compositionally biased region" description="Pro residues" evidence="1">
    <location>
        <begin position="1"/>
        <end position="21"/>
    </location>
</feature>
<proteinExistence type="predicted"/>
<name>A0ABN3U260_9ACTN</name>
<keyword evidence="3" id="KW-1185">Reference proteome</keyword>
<dbReference type="Proteomes" id="UP001500886">
    <property type="component" value="Unassembled WGS sequence"/>
</dbReference>
<organism evidence="2 3">
    <name type="scientific">Streptomyces luteosporeus</name>
    <dbReference type="NCBI Taxonomy" id="173856"/>
    <lineage>
        <taxon>Bacteria</taxon>
        <taxon>Bacillati</taxon>
        <taxon>Actinomycetota</taxon>
        <taxon>Actinomycetes</taxon>
        <taxon>Kitasatosporales</taxon>
        <taxon>Streptomycetaceae</taxon>
        <taxon>Streptomyces</taxon>
    </lineage>
</organism>
<dbReference type="EMBL" id="BAAASL010000019">
    <property type="protein sequence ID" value="GAA2722103.1"/>
    <property type="molecule type" value="Genomic_DNA"/>
</dbReference>
<sequence>MAAAPTPLPNLPTLPTLPPKRLPAGHPRAWYESHNRQLKAMRLTIALLHSGVYTADRATDRRIRVAAEQIGVHRPSDTTCKAVRSLIRRCHRG</sequence>
<gene>
    <name evidence="2" type="ORF">GCM10010315_46510</name>
</gene>
<protein>
    <recommendedName>
        <fullName evidence="4">Transposase</fullName>
    </recommendedName>
</protein>